<dbReference type="RefSeq" id="WP_138576566.1">
    <property type="nucleotide sequence ID" value="NZ_CP040818.1"/>
</dbReference>
<protein>
    <submittedName>
        <fullName evidence="1">DUF2332 family protein</fullName>
    </submittedName>
</protein>
<keyword evidence="2" id="KW-1185">Reference proteome</keyword>
<dbReference type="AlphaFoldDB" id="A0A5B8FTZ7"/>
<name>A0A5B8FTZ7_9RHOB</name>
<gene>
    <name evidence="1" type="ORF">FDP22_02325</name>
</gene>
<dbReference type="OrthoDB" id="7666987at2"/>
<dbReference type="KEGG" id="ppru:FDP22_02325"/>
<evidence type="ECO:0000313" key="2">
    <source>
        <dbReference type="Proteomes" id="UP000305888"/>
    </source>
</evidence>
<organism evidence="1 2">
    <name type="scientific">Paroceanicella profunda</name>
    <dbReference type="NCBI Taxonomy" id="2579971"/>
    <lineage>
        <taxon>Bacteria</taxon>
        <taxon>Pseudomonadati</taxon>
        <taxon>Pseudomonadota</taxon>
        <taxon>Alphaproteobacteria</taxon>
        <taxon>Rhodobacterales</taxon>
        <taxon>Paracoccaceae</taxon>
        <taxon>Paroceanicella</taxon>
    </lineage>
</organism>
<dbReference type="Proteomes" id="UP000305888">
    <property type="component" value="Chromosome"/>
</dbReference>
<reference evidence="1 2" key="1">
    <citation type="submission" date="2019-06" db="EMBL/GenBank/DDBJ databases">
        <title>Genome sequence of Rhodobacteraceae bacterium D4M1.</title>
        <authorList>
            <person name="Cao J."/>
        </authorList>
    </citation>
    <scope>NUCLEOTIDE SEQUENCE [LARGE SCALE GENOMIC DNA]</scope>
    <source>
        <strain evidence="1 2">D4M1</strain>
    </source>
</reference>
<evidence type="ECO:0000313" key="1">
    <source>
        <dbReference type="EMBL" id="QDL90724.1"/>
    </source>
</evidence>
<dbReference type="PIRSF" id="PIRSF012608">
    <property type="entry name" value="UCP012608"/>
    <property type="match status" value="1"/>
</dbReference>
<sequence>MTLPLAIEEAFRRQAEACEALGSPLTARVCRLVPGMLEGELLRRIADWPGEPVADALALRLCGGLHALARDGRSPALTAAYPPGAGALEAGLAEALRAHQAFLLPWLDSAPQTNEVARSGVLLGGALEIARRTGLPLELLEIGASAGLNLAFDRYSYDLGAAGRWGSARVAIACEWRGRWPDTSTPLSVIARAACDRAPVPVRDRAARARMLAYVWADQAARLARAEGALDLVAEAPWAVEEADAADWVEARLATPPLPRSVRVLMHSIMWQYMPPETRERIRAAMAQAGAGATAQAPLAWLRMEADRSRGSAAILLTLWPGGETQELGRGDFHGRWADWAL</sequence>
<dbReference type="InterPro" id="IPR011200">
    <property type="entry name" value="UCP012608"/>
</dbReference>
<proteinExistence type="predicted"/>
<dbReference type="Pfam" id="PF10094">
    <property type="entry name" value="DUF2332"/>
    <property type="match status" value="1"/>
</dbReference>
<dbReference type="EMBL" id="CP040818">
    <property type="protein sequence ID" value="QDL90724.1"/>
    <property type="molecule type" value="Genomic_DNA"/>
</dbReference>
<accession>A0A5B8FTZ7</accession>